<feature type="coiled-coil region" evidence="1">
    <location>
        <begin position="270"/>
        <end position="308"/>
    </location>
</feature>
<dbReference type="InterPro" id="IPR035959">
    <property type="entry name" value="RutC-like_sf"/>
</dbReference>
<dbReference type="Proteomes" id="UP001211907">
    <property type="component" value="Unassembled WGS sequence"/>
</dbReference>
<dbReference type="InterPro" id="IPR035709">
    <property type="entry name" value="YoaB-like"/>
</dbReference>
<protein>
    <submittedName>
        <fullName evidence="3">Uncharacterized protein</fullName>
    </submittedName>
</protein>
<dbReference type="SUPFAM" id="SSF55298">
    <property type="entry name" value="YjgF-like"/>
    <property type="match status" value="1"/>
</dbReference>
<feature type="compositionally biased region" description="Basic and acidic residues" evidence="2">
    <location>
        <begin position="320"/>
        <end position="333"/>
    </location>
</feature>
<sequence>MLAVSQMFLATRSRNASNNSRGGGPGLKGSRMGSYQNMKQEIKEYISTKSPSWFKRARTRVAQFTNVLERHYPRYRAKLMRRHRNPFKNLALSPSAYVSLRNGSFILRKRVKPNMPRSWSLIDTAEFGRRRKNLVRCNSFDALTGIEDAEVKKPEVMLGAKMRDVGLSVGTTRDGMVTDDELDEEYAGDSDAFSDFNYVGEFDSALVDDLIDKYMNPQSKDPENQPATENSIIDNEENKSGTFSMQDVMELTLLHAQQMHLMQKEYEDRIRTQDIQLEVMKQTLEDAEQDFESKMKQANERAQRLAQKYVTAGGFAEETARAAEGKGKNRGKNDGSSSDDDESENGEDVHGKLGGKFTEKDGKAKVKKKVEKKGGFDASRLGHKQSKPPVDKPVIKLSSHEHTFMERLRWFTDERLKKMKELEDKFIAPEIAANEERLNQLKLIRRHKNIIEDSEFRDAEFVPHPGQVPVHRMKKAWAEHYAKAGVRMPWIGRFQAMNKWGDKPNITRINPTKRYSDAVIHNGTVHLVEVANDGTQPFRNQVSQCLSQIETTLSAVGSDKNHLLQVLIFVKNLGDVPVLNELWDEWLNEGHAPSRACVQANMVHASYLIEFVVTAAAINSTKK</sequence>
<keyword evidence="1" id="KW-0175">Coiled coil</keyword>
<keyword evidence="4" id="KW-1185">Reference proteome</keyword>
<dbReference type="PANTHER" id="PTHR47328">
    <property type="match status" value="1"/>
</dbReference>
<feature type="region of interest" description="Disordered" evidence="2">
    <location>
        <begin position="320"/>
        <end position="393"/>
    </location>
</feature>
<proteinExistence type="predicted"/>
<dbReference type="CDD" id="cd06150">
    <property type="entry name" value="YjgF_YER057c_UK114_like_2"/>
    <property type="match status" value="1"/>
</dbReference>
<dbReference type="EMBL" id="JADGJH010003072">
    <property type="protein sequence ID" value="KAJ3093432.1"/>
    <property type="molecule type" value="Genomic_DNA"/>
</dbReference>
<dbReference type="AlphaFoldDB" id="A0AAD5SQB4"/>
<comment type="caution">
    <text evidence="3">The sequence shown here is derived from an EMBL/GenBank/DDBJ whole genome shotgun (WGS) entry which is preliminary data.</text>
</comment>
<dbReference type="Gene3D" id="3.30.1330.40">
    <property type="entry name" value="RutC-like"/>
    <property type="match status" value="1"/>
</dbReference>
<accession>A0AAD5SQB4</accession>
<feature type="compositionally biased region" description="Basic and acidic residues" evidence="2">
    <location>
        <begin position="347"/>
        <end position="364"/>
    </location>
</feature>
<dbReference type="PANTHER" id="PTHR47328:SF1">
    <property type="entry name" value="RUTC FAMILY PROTEIN YOAB"/>
    <property type="match status" value="1"/>
</dbReference>
<dbReference type="InterPro" id="IPR006175">
    <property type="entry name" value="YjgF/YER057c/UK114"/>
</dbReference>
<evidence type="ECO:0000313" key="4">
    <source>
        <dbReference type="Proteomes" id="UP001211907"/>
    </source>
</evidence>
<evidence type="ECO:0000256" key="1">
    <source>
        <dbReference type="SAM" id="Coils"/>
    </source>
</evidence>
<feature type="compositionally biased region" description="Acidic residues" evidence="2">
    <location>
        <begin position="337"/>
        <end position="346"/>
    </location>
</feature>
<name>A0AAD5SQB4_9FUNG</name>
<reference evidence="3" key="1">
    <citation type="submission" date="2020-05" db="EMBL/GenBank/DDBJ databases">
        <title>Phylogenomic resolution of chytrid fungi.</title>
        <authorList>
            <person name="Stajich J.E."/>
            <person name="Amses K."/>
            <person name="Simmons R."/>
            <person name="Seto K."/>
            <person name="Myers J."/>
            <person name="Bonds A."/>
            <person name="Quandt C.A."/>
            <person name="Barry K."/>
            <person name="Liu P."/>
            <person name="Grigoriev I."/>
            <person name="Longcore J.E."/>
            <person name="James T.Y."/>
        </authorList>
    </citation>
    <scope>NUCLEOTIDE SEQUENCE</scope>
    <source>
        <strain evidence="3">JEL0513</strain>
    </source>
</reference>
<dbReference type="Pfam" id="PF01042">
    <property type="entry name" value="Ribonuc_L-PSP"/>
    <property type="match status" value="1"/>
</dbReference>
<evidence type="ECO:0000256" key="2">
    <source>
        <dbReference type="SAM" id="MobiDB-lite"/>
    </source>
</evidence>
<feature type="region of interest" description="Disordered" evidence="2">
    <location>
        <begin position="13"/>
        <end position="33"/>
    </location>
</feature>
<gene>
    <name evidence="3" type="ORF">HK100_006616</name>
</gene>
<organism evidence="3 4">
    <name type="scientific">Physocladia obscura</name>
    <dbReference type="NCBI Taxonomy" id="109957"/>
    <lineage>
        <taxon>Eukaryota</taxon>
        <taxon>Fungi</taxon>
        <taxon>Fungi incertae sedis</taxon>
        <taxon>Chytridiomycota</taxon>
        <taxon>Chytridiomycota incertae sedis</taxon>
        <taxon>Chytridiomycetes</taxon>
        <taxon>Chytridiales</taxon>
        <taxon>Chytriomycetaceae</taxon>
        <taxon>Physocladia</taxon>
    </lineage>
</organism>
<evidence type="ECO:0000313" key="3">
    <source>
        <dbReference type="EMBL" id="KAJ3093432.1"/>
    </source>
</evidence>